<sequence>MHGSVIPLSATPIAFALLAPHCEVPVKFSLPSETFAAFGDGNAVGDASLSAAWWRTLRCSVPLSTVNAALLAMAYGDHADWGQQLHIRDAELKFTGTLAAAAAALQSA</sequence>
<reference evidence="2" key="1">
    <citation type="submission" date="2021-02" db="EMBL/GenBank/DDBJ databases">
        <title>First Annotated Genome of the Yellow-green Alga Tribonema minus.</title>
        <authorList>
            <person name="Mahan K.M."/>
        </authorList>
    </citation>
    <scope>NUCLEOTIDE SEQUENCE</scope>
    <source>
        <strain evidence="2">UTEX B ZZ1240</strain>
    </source>
</reference>
<evidence type="ECO:0000313" key="2">
    <source>
        <dbReference type="EMBL" id="KAG5176860.1"/>
    </source>
</evidence>
<gene>
    <name evidence="2" type="ORF">JKP88DRAFT_282464</name>
</gene>
<feature type="chain" id="PRO_5032347939" evidence="1">
    <location>
        <begin position="17"/>
        <end position="108"/>
    </location>
</feature>
<dbReference type="EMBL" id="JAFCMP010000532">
    <property type="protein sequence ID" value="KAG5176860.1"/>
    <property type="molecule type" value="Genomic_DNA"/>
</dbReference>
<comment type="caution">
    <text evidence="2">The sequence shown here is derived from an EMBL/GenBank/DDBJ whole genome shotgun (WGS) entry which is preliminary data.</text>
</comment>
<protein>
    <submittedName>
        <fullName evidence="2">Uncharacterized protein</fullName>
    </submittedName>
</protein>
<dbReference type="Proteomes" id="UP000664859">
    <property type="component" value="Unassembled WGS sequence"/>
</dbReference>
<evidence type="ECO:0000256" key="1">
    <source>
        <dbReference type="SAM" id="SignalP"/>
    </source>
</evidence>
<keyword evidence="3" id="KW-1185">Reference proteome</keyword>
<accession>A0A836C8D8</accession>
<dbReference type="AlphaFoldDB" id="A0A836C8D8"/>
<organism evidence="2 3">
    <name type="scientific">Tribonema minus</name>
    <dbReference type="NCBI Taxonomy" id="303371"/>
    <lineage>
        <taxon>Eukaryota</taxon>
        <taxon>Sar</taxon>
        <taxon>Stramenopiles</taxon>
        <taxon>Ochrophyta</taxon>
        <taxon>PX clade</taxon>
        <taxon>Xanthophyceae</taxon>
        <taxon>Tribonematales</taxon>
        <taxon>Tribonemataceae</taxon>
        <taxon>Tribonema</taxon>
    </lineage>
</organism>
<keyword evidence="1" id="KW-0732">Signal</keyword>
<proteinExistence type="predicted"/>
<name>A0A836C8D8_9STRA</name>
<evidence type="ECO:0000313" key="3">
    <source>
        <dbReference type="Proteomes" id="UP000664859"/>
    </source>
</evidence>
<feature type="signal peptide" evidence="1">
    <location>
        <begin position="1"/>
        <end position="16"/>
    </location>
</feature>